<evidence type="ECO:0000313" key="11">
    <source>
        <dbReference type="EMBL" id="SKA77951.1"/>
    </source>
</evidence>
<dbReference type="Pfam" id="PF13375">
    <property type="entry name" value="RnfC_N"/>
    <property type="match status" value="1"/>
</dbReference>
<feature type="region of interest" description="Disordered" evidence="9">
    <location>
        <begin position="481"/>
        <end position="534"/>
    </location>
</feature>
<dbReference type="NCBIfam" id="TIGR01945">
    <property type="entry name" value="rnfC"/>
    <property type="match status" value="1"/>
</dbReference>
<evidence type="ECO:0000256" key="7">
    <source>
        <dbReference type="ARBA" id="ARBA00023014"/>
    </source>
</evidence>
<evidence type="ECO:0000256" key="6">
    <source>
        <dbReference type="ARBA" id="ARBA00023004"/>
    </source>
</evidence>
<feature type="binding site" evidence="8">
    <location>
        <position position="392"/>
    </location>
    <ligand>
        <name>[4Fe-4S] cluster</name>
        <dbReference type="ChEBI" id="CHEBI:49883"/>
        <label>1</label>
    </ligand>
</feature>
<dbReference type="EC" id="7.-.-.-" evidence="8"/>
<dbReference type="NCBIfam" id="NF003454">
    <property type="entry name" value="PRK05035.1"/>
    <property type="match status" value="1"/>
</dbReference>
<dbReference type="EMBL" id="FUYB01000007">
    <property type="protein sequence ID" value="SKA77951.1"/>
    <property type="molecule type" value="Genomic_DNA"/>
</dbReference>
<dbReference type="InterPro" id="IPR010208">
    <property type="entry name" value="Ion_transpt_RnfC/RsxC"/>
</dbReference>
<dbReference type="InterPro" id="IPR026902">
    <property type="entry name" value="RnfC_N"/>
</dbReference>
<dbReference type="Pfam" id="PF12838">
    <property type="entry name" value="Fer4_7"/>
    <property type="match status" value="1"/>
</dbReference>
<keyword evidence="8" id="KW-1278">Translocase</keyword>
<comment type="subunit">
    <text evidence="8">The complex is composed of six subunits: RnfA, RnfB, RnfC, RnfD, RnfE and RnfG.</text>
</comment>
<evidence type="ECO:0000256" key="2">
    <source>
        <dbReference type="ARBA" id="ARBA00022485"/>
    </source>
</evidence>
<sequence>MLARLRQWWQHTGGLELKDYHKTASTQQPVRKLSASTAEEIVIPLQQHTGQPPKPIVQAGDFVYKGQVLAVANGRISVPVHASTSGRIQALETRPIAHPSGLNDLCVILIPDGQDQWGDQGLPPITDYQAVSAECLHQRISEAGIVGLGGAVFPSAIKLQRPESSPSPITTLVINGAECEPYITCDDMLMREQAAEIIGGCLIMLQVLQEYTPAQGLNCFIGIEDNKPQAIAAMQTAIDQANDPRLKLIPVPTQYPTGGERQLITLLTGREVPSGSRPTAIGVLCHNVATARAIYQAVVLGQPLITRYVTVTGQGVVRPQNFEVPLGMRMQTLIEAAGGYTSKAQRLIMGGSMMGVALPSDQLPVVKATNCLWVSEPAVSNPPLPCIRCGRCAEACPVNLLPQQMYWYARARDLEKVEQQHIFDCIECGCCAYVCPSHLPLVDYYRYAKADIYAQREARAKADLARERHDFHQERIERAKREKAEKLAKHKAAAQNKTADTADKQAAIQAALARAQAKKAQPAPLSTATEDKPA</sequence>
<feature type="domain" description="4Fe-4S ferredoxin-type" evidence="10">
    <location>
        <begin position="375"/>
        <end position="406"/>
    </location>
</feature>
<gene>
    <name evidence="8" type="primary">rnfC</name>
    <name evidence="11" type="ORF">SAMN02745130_01812</name>
</gene>
<comment type="function">
    <text evidence="8">Part of a membrane-bound complex that couples electron transfer with translocation of ions across the membrane.</text>
</comment>
<dbReference type="PANTHER" id="PTHR43034:SF2">
    <property type="entry name" value="ION-TRANSLOCATING OXIDOREDUCTASE COMPLEX SUBUNIT C"/>
    <property type="match status" value="1"/>
</dbReference>
<feature type="binding site" evidence="8">
    <location>
        <position position="428"/>
    </location>
    <ligand>
        <name>[4Fe-4S] cluster</name>
        <dbReference type="ChEBI" id="CHEBI:49883"/>
        <label>2</label>
    </ligand>
</feature>
<dbReference type="Pfam" id="PF01512">
    <property type="entry name" value="Complex1_51K"/>
    <property type="match status" value="1"/>
</dbReference>
<feature type="binding site" evidence="8">
    <location>
        <position position="431"/>
    </location>
    <ligand>
        <name>[4Fe-4S] cluster</name>
        <dbReference type="ChEBI" id="CHEBI:49883"/>
        <label>2</label>
    </ligand>
</feature>
<feature type="domain" description="4Fe-4S ferredoxin-type" evidence="10">
    <location>
        <begin position="415"/>
        <end position="445"/>
    </location>
</feature>
<evidence type="ECO:0000259" key="10">
    <source>
        <dbReference type="PROSITE" id="PS51379"/>
    </source>
</evidence>
<keyword evidence="3 8" id="KW-0479">Metal-binding</keyword>
<dbReference type="GO" id="GO:0005886">
    <property type="term" value="C:plasma membrane"/>
    <property type="evidence" value="ECO:0007669"/>
    <property type="project" value="UniProtKB-SubCell"/>
</dbReference>
<keyword evidence="2 8" id="KW-0004">4Fe-4S</keyword>
<keyword evidence="8" id="KW-1003">Cell membrane</keyword>
<comment type="similarity">
    <text evidence="8">Belongs to the 4Fe4S bacterial-type ferredoxin family. RnfC subfamily.</text>
</comment>
<dbReference type="GO" id="GO:0009055">
    <property type="term" value="F:electron transfer activity"/>
    <property type="evidence" value="ECO:0007669"/>
    <property type="project" value="InterPro"/>
</dbReference>
<evidence type="ECO:0000256" key="1">
    <source>
        <dbReference type="ARBA" id="ARBA00022448"/>
    </source>
</evidence>
<dbReference type="Gene3D" id="3.30.70.20">
    <property type="match status" value="1"/>
</dbReference>
<dbReference type="InterPro" id="IPR019554">
    <property type="entry name" value="Soluble_ligand-bd"/>
</dbReference>
<dbReference type="GO" id="GO:0046872">
    <property type="term" value="F:metal ion binding"/>
    <property type="evidence" value="ECO:0007669"/>
    <property type="project" value="UniProtKB-KW"/>
</dbReference>
<name>A0A1T4WMV4_9GAMM</name>
<dbReference type="RefSeq" id="WP_078922282.1">
    <property type="nucleotide sequence ID" value="NZ_FUYB01000007.1"/>
</dbReference>
<feature type="binding site" evidence="8">
    <location>
        <position position="435"/>
    </location>
    <ligand>
        <name>[4Fe-4S] cluster</name>
        <dbReference type="ChEBI" id="CHEBI:49883"/>
        <label>1</label>
    </ligand>
</feature>
<organism evidence="11 12">
    <name type="scientific">Thiothrix eikelboomii</name>
    <dbReference type="NCBI Taxonomy" id="92487"/>
    <lineage>
        <taxon>Bacteria</taxon>
        <taxon>Pseudomonadati</taxon>
        <taxon>Pseudomonadota</taxon>
        <taxon>Gammaproteobacteria</taxon>
        <taxon>Thiotrichales</taxon>
        <taxon>Thiotrichaceae</taxon>
        <taxon>Thiothrix</taxon>
    </lineage>
</organism>
<dbReference type="SUPFAM" id="SSF46548">
    <property type="entry name" value="alpha-helical ferredoxin"/>
    <property type="match status" value="1"/>
</dbReference>
<evidence type="ECO:0000256" key="5">
    <source>
        <dbReference type="ARBA" id="ARBA00022982"/>
    </source>
</evidence>
<dbReference type="GO" id="GO:0022900">
    <property type="term" value="P:electron transport chain"/>
    <property type="evidence" value="ECO:0007669"/>
    <property type="project" value="UniProtKB-UniRule"/>
</dbReference>
<dbReference type="InterPro" id="IPR011538">
    <property type="entry name" value="Nuo51_FMN-bd"/>
</dbReference>
<dbReference type="InterPro" id="IPR017900">
    <property type="entry name" value="4Fe4S_Fe_S_CS"/>
</dbReference>
<keyword evidence="1 8" id="KW-0813">Transport</keyword>
<dbReference type="PANTHER" id="PTHR43034">
    <property type="entry name" value="ION-TRANSLOCATING OXIDOREDUCTASE COMPLEX SUBUNIT C"/>
    <property type="match status" value="1"/>
</dbReference>
<evidence type="ECO:0000256" key="4">
    <source>
        <dbReference type="ARBA" id="ARBA00022737"/>
    </source>
</evidence>
<evidence type="ECO:0000256" key="3">
    <source>
        <dbReference type="ARBA" id="ARBA00022723"/>
    </source>
</evidence>
<evidence type="ECO:0000256" key="8">
    <source>
        <dbReference type="HAMAP-Rule" id="MF_00461"/>
    </source>
</evidence>
<dbReference type="PROSITE" id="PS51379">
    <property type="entry name" value="4FE4S_FER_2"/>
    <property type="match status" value="2"/>
</dbReference>
<dbReference type="AlphaFoldDB" id="A0A1T4WMV4"/>
<reference evidence="12" key="1">
    <citation type="submission" date="2017-02" db="EMBL/GenBank/DDBJ databases">
        <authorList>
            <person name="Varghese N."/>
            <person name="Submissions S."/>
        </authorList>
    </citation>
    <scope>NUCLEOTIDE SEQUENCE [LARGE SCALE GENOMIC DNA]</scope>
    <source>
        <strain evidence="12">ATCC 49788</strain>
    </source>
</reference>
<dbReference type="GO" id="GO:0051539">
    <property type="term" value="F:4 iron, 4 sulfur cluster binding"/>
    <property type="evidence" value="ECO:0007669"/>
    <property type="project" value="UniProtKB-KW"/>
</dbReference>
<comment type="cofactor">
    <cofactor evidence="8">
        <name>[4Fe-4S] cluster</name>
        <dbReference type="ChEBI" id="CHEBI:49883"/>
    </cofactor>
    <text evidence="8">Binds 2 [4Fe-4S] clusters per subunit.</text>
</comment>
<feature type="compositionally biased region" description="Low complexity" evidence="9">
    <location>
        <begin position="493"/>
        <end position="525"/>
    </location>
</feature>
<protein>
    <recommendedName>
        <fullName evidence="8">Ion-translocating oxidoreductase complex subunit C</fullName>
        <ecNumber evidence="8">7.-.-.-</ecNumber>
    </recommendedName>
    <alternativeName>
        <fullName evidence="8">Rnf electron transport complex subunit C</fullName>
    </alternativeName>
</protein>
<dbReference type="InterPro" id="IPR037225">
    <property type="entry name" value="Nuo51_FMN-bd_sf"/>
</dbReference>
<feature type="binding site" evidence="8">
    <location>
        <position position="425"/>
    </location>
    <ligand>
        <name>[4Fe-4S] cluster</name>
        <dbReference type="ChEBI" id="CHEBI:49883"/>
        <label>2</label>
    </ligand>
</feature>
<keyword evidence="8" id="KW-0997">Cell inner membrane</keyword>
<comment type="subcellular location">
    <subcellularLocation>
        <location evidence="8">Cell inner membrane</location>
        <topology evidence="8">Peripheral membrane protein</topology>
    </subcellularLocation>
</comment>
<dbReference type="Pfam" id="PF10531">
    <property type="entry name" value="SLBB"/>
    <property type="match status" value="1"/>
</dbReference>
<keyword evidence="12" id="KW-1185">Reference proteome</keyword>
<dbReference type="Gene3D" id="3.40.50.11540">
    <property type="entry name" value="NADH-ubiquinone oxidoreductase 51kDa subunit"/>
    <property type="match status" value="1"/>
</dbReference>
<dbReference type="Proteomes" id="UP000190460">
    <property type="component" value="Unassembled WGS sequence"/>
</dbReference>
<proteinExistence type="inferred from homology"/>
<keyword evidence="5 8" id="KW-0249">Electron transport</keyword>
<dbReference type="InterPro" id="IPR017896">
    <property type="entry name" value="4Fe4S_Fe-S-bd"/>
</dbReference>
<dbReference type="STRING" id="92487.SAMN02745130_01812"/>
<dbReference type="OrthoDB" id="9767754at2"/>
<feature type="binding site" evidence="8">
    <location>
        <position position="389"/>
    </location>
    <ligand>
        <name>[4Fe-4S] cluster</name>
        <dbReference type="ChEBI" id="CHEBI:49883"/>
        <label>1</label>
    </ligand>
</feature>
<dbReference type="PROSITE" id="PS00198">
    <property type="entry name" value="4FE4S_FER_1"/>
    <property type="match status" value="1"/>
</dbReference>
<dbReference type="SUPFAM" id="SSF142019">
    <property type="entry name" value="Nqo1 FMN-binding domain-like"/>
    <property type="match status" value="1"/>
</dbReference>
<keyword evidence="6 8" id="KW-0408">Iron</keyword>
<keyword evidence="4 8" id="KW-0677">Repeat</keyword>
<evidence type="ECO:0000313" key="12">
    <source>
        <dbReference type="Proteomes" id="UP000190460"/>
    </source>
</evidence>
<keyword evidence="7 8" id="KW-0411">Iron-sulfur</keyword>
<dbReference type="Gene3D" id="3.10.20.600">
    <property type="match status" value="1"/>
</dbReference>
<keyword evidence="8" id="KW-0472">Membrane</keyword>
<accession>A0A1T4WMV4</accession>
<dbReference type="HAMAP" id="MF_00461">
    <property type="entry name" value="RsxC_RnfC"/>
    <property type="match status" value="1"/>
</dbReference>
<feature type="binding site" evidence="8">
    <location>
        <position position="396"/>
    </location>
    <ligand>
        <name>[4Fe-4S] cluster</name>
        <dbReference type="ChEBI" id="CHEBI:49883"/>
        <label>2</label>
    </ligand>
</feature>
<evidence type="ECO:0000256" key="9">
    <source>
        <dbReference type="SAM" id="MobiDB-lite"/>
    </source>
</evidence>
<feature type="binding site" evidence="8">
    <location>
        <position position="386"/>
    </location>
    <ligand>
        <name>[4Fe-4S] cluster</name>
        <dbReference type="ChEBI" id="CHEBI:49883"/>
        <label>1</label>
    </ligand>
</feature>